<dbReference type="InterPro" id="IPR027417">
    <property type="entry name" value="P-loop_NTPase"/>
</dbReference>
<proteinExistence type="inferred from homology"/>
<evidence type="ECO:0000256" key="4">
    <source>
        <dbReference type="SAM" id="MobiDB-lite"/>
    </source>
</evidence>
<name>A0AAD3H2S6_9STRA</name>
<dbReference type="SUPFAM" id="SSF52540">
    <property type="entry name" value="P-loop containing nucleoside triphosphate hydrolases"/>
    <property type="match status" value="1"/>
</dbReference>
<dbReference type="EMBL" id="BLLK01000027">
    <property type="protein sequence ID" value="GFH48260.1"/>
    <property type="molecule type" value="Genomic_DNA"/>
</dbReference>
<keyword evidence="2" id="KW-0067">ATP-binding</keyword>
<evidence type="ECO:0000256" key="1">
    <source>
        <dbReference type="ARBA" id="ARBA00022741"/>
    </source>
</evidence>
<dbReference type="Proteomes" id="UP001054902">
    <property type="component" value="Unassembled WGS sequence"/>
</dbReference>
<dbReference type="Pfam" id="PF08433">
    <property type="entry name" value="KTI12"/>
    <property type="match status" value="2"/>
</dbReference>
<dbReference type="PANTHER" id="PTHR12435">
    <property type="match status" value="1"/>
</dbReference>
<gene>
    <name evidence="5" type="ORF">CTEN210_04736</name>
</gene>
<evidence type="ECO:0000313" key="5">
    <source>
        <dbReference type="EMBL" id="GFH48260.1"/>
    </source>
</evidence>
<evidence type="ECO:0000256" key="3">
    <source>
        <dbReference type="ARBA" id="ARBA00025768"/>
    </source>
</evidence>
<sequence length="406" mass="45623">MPGLVLTGYPSCGKTTFAELLSAQALSHETKIVKSTVIINEESARPDKTLRECYLNSTEEKLTRSALKSEFDKHIKDPNKLVILDSMNYIKGFRYELHCISKAAGQKHGVIWTLNREDIAKAWNEDRSKHSDKLNYFYTSEMMDELMSRYEPPDQRNRWDRPLYRVDVHSTLPTQVFEKLGLPVVLTSDGDDEDETGNAASAALNRSVYNMHSLSDAIRDTSQSKVVTTSIGTKSGFKRRIGKVSKTLVKTENKESFEKNSEQKSEKGAKCEEKTTEREIKSMEALIKVILDSFLLDVVPLKAGLSTSIQRNAETNVLHDVDSISQKTMNAFISAQKNISAGGGRIIVPIGSSGESRSFDLRRQVQAIEVKRLRRQYVKWVTSNPPKDSSEEGIANSFLSYLGNQI</sequence>
<dbReference type="InterPro" id="IPR013641">
    <property type="entry name" value="KTI12/PSTK"/>
</dbReference>
<feature type="region of interest" description="Disordered" evidence="4">
    <location>
        <begin position="253"/>
        <end position="275"/>
    </location>
</feature>
<protein>
    <submittedName>
        <fullName evidence="5">Protein KTI12</fullName>
    </submittedName>
</protein>
<dbReference type="AlphaFoldDB" id="A0AAD3H2S6"/>
<dbReference type="CDD" id="cd02019">
    <property type="entry name" value="NK"/>
    <property type="match status" value="1"/>
</dbReference>
<keyword evidence="1" id="KW-0547">Nucleotide-binding</keyword>
<keyword evidence="6" id="KW-1185">Reference proteome</keyword>
<organism evidence="5 6">
    <name type="scientific">Chaetoceros tenuissimus</name>
    <dbReference type="NCBI Taxonomy" id="426638"/>
    <lineage>
        <taxon>Eukaryota</taxon>
        <taxon>Sar</taxon>
        <taxon>Stramenopiles</taxon>
        <taxon>Ochrophyta</taxon>
        <taxon>Bacillariophyta</taxon>
        <taxon>Coscinodiscophyceae</taxon>
        <taxon>Chaetocerotophycidae</taxon>
        <taxon>Chaetocerotales</taxon>
        <taxon>Chaetocerotaceae</taxon>
        <taxon>Chaetoceros</taxon>
    </lineage>
</organism>
<dbReference type="GO" id="GO:0005524">
    <property type="term" value="F:ATP binding"/>
    <property type="evidence" value="ECO:0007669"/>
    <property type="project" value="UniProtKB-KW"/>
</dbReference>
<evidence type="ECO:0000256" key="2">
    <source>
        <dbReference type="ARBA" id="ARBA00022840"/>
    </source>
</evidence>
<dbReference type="Gene3D" id="3.40.50.300">
    <property type="entry name" value="P-loop containing nucleotide triphosphate hydrolases"/>
    <property type="match status" value="1"/>
</dbReference>
<accession>A0AAD3H2S6</accession>
<reference evidence="5 6" key="1">
    <citation type="journal article" date="2021" name="Sci. Rep.">
        <title>The genome of the diatom Chaetoceros tenuissimus carries an ancient integrated fragment of an extant virus.</title>
        <authorList>
            <person name="Hongo Y."/>
            <person name="Kimura K."/>
            <person name="Takaki Y."/>
            <person name="Yoshida Y."/>
            <person name="Baba S."/>
            <person name="Kobayashi G."/>
            <person name="Nagasaki K."/>
            <person name="Hano T."/>
            <person name="Tomaru Y."/>
        </authorList>
    </citation>
    <scope>NUCLEOTIDE SEQUENCE [LARGE SCALE GENOMIC DNA]</scope>
    <source>
        <strain evidence="5 6">NIES-3715</strain>
    </source>
</reference>
<evidence type="ECO:0000313" key="6">
    <source>
        <dbReference type="Proteomes" id="UP001054902"/>
    </source>
</evidence>
<comment type="caution">
    <text evidence="5">The sequence shown here is derived from an EMBL/GenBank/DDBJ whole genome shotgun (WGS) entry which is preliminary data.</text>
</comment>
<comment type="similarity">
    <text evidence="3">Belongs to the KTI12 family.</text>
</comment>